<feature type="region of interest" description="Disordered" evidence="1">
    <location>
        <begin position="301"/>
        <end position="361"/>
    </location>
</feature>
<evidence type="ECO:0000313" key="2">
    <source>
        <dbReference type="EMBL" id="KIN96349.1"/>
    </source>
</evidence>
<feature type="compositionally biased region" description="Basic residues" evidence="1">
    <location>
        <begin position="248"/>
        <end position="259"/>
    </location>
</feature>
<evidence type="ECO:0000256" key="1">
    <source>
        <dbReference type="SAM" id="MobiDB-lite"/>
    </source>
</evidence>
<sequence>MRDQAITSLSAALRHIRVLIDTAPQPEESLEVIYEWVGDWDQTWAGIYSWWKYVDKNEISIPKVCNANLRDMTEETTMQQNKVIPAVIAIADLHQPEGQRRFHIDDVFEDYQEWVEERARLEAERLAKALSVHTQGQTARDVGQDHVPKDTEGHLSRGAARSTGGGSGSASKGKGKQKAISEEDELADDINDDEGDGKGKGEPGPSAKGPHVAGDNEPCETCVQANRMCIGEPESSCKWCQKAKHKCSHSRGVGRKRKNSGTIGEAGPSHKPVKSFMTLKPALAESATKLAKKLTLKIPAQKWQPDLTPTRSPSPQPTPSPHDPLPTPCLFFHRATPTPRPSFKPSPAPVDEPGASLPINKPQVMSEPFFVTATGLLEEPGDIEVSAQSNTPPATEILEVEYPCKQLTANIVERLQVLEARAKDEEFELEQVYWLLETRPRNIRAIWHENSPSNQGAFPSLRNTMDRRNNGIVLLDLVGIVGTASEEDGAEFWGNSADKSG</sequence>
<feature type="compositionally biased region" description="Pro residues" evidence="1">
    <location>
        <begin position="338"/>
        <end position="350"/>
    </location>
</feature>
<evidence type="ECO:0000313" key="3">
    <source>
        <dbReference type="Proteomes" id="UP000054217"/>
    </source>
</evidence>
<dbReference type="AlphaFoldDB" id="A0A0C3N5L6"/>
<reference evidence="3" key="2">
    <citation type="submission" date="2015-01" db="EMBL/GenBank/DDBJ databases">
        <title>Evolutionary Origins and Diversification of the Mycorrhizal Mutualists.</title>
        <authorList>
            <consortium name="DOE Joint Genome Institute"/>
            <consortium name="Mycorrhizal Genomics Consortium"/>
            <person name="Kohler A."/>
            <person name="Kuo A."/>
            <person name="Nagy L.G."/>
            <person name="Floudas D."/>
            <person name="Copeland A."/>
            <person name="Barry K.W."/>
            <person name="Cichocki N."/>
            <person name="Veneault-Fourrey C."/>
            <person name="LaButti K."/>
            <person name="Lindquist E.A."/>
            <person name="Lipzen A."/>
            <person name="Lundell T."/>
            <person name="Morin E."/>
            <person name="Murat C."/>
            <person name="Riley R."/>
            <person name="Ohm R."/>
            <person name="Sun H."/>
            <person name="Tunlid A."/>
            <person name="Henrissat B."/>
            <person name="Grigoriev I.V."/>
            <person name="Hibbett D.S."/>
            <person name="Martin F."/>
        </authorList>
    </citation>
    <scope>NUCLEOTIDE SEQUENCE [LARGE SCALE GENOMIC DNA]</scope>
    <source>
        <strain evidence="3">Marx 270</strain>
    </source>
</reference>
<gene>
    <name evidence="2" type="ORF">M404DRAFT_33412</name>
</gene>
<proteinExistence type="predicted"/>
<feature type="compositionally biased region" description="Pro residues" evidence="1">
    <location>
        <begin position="312"/>
        <end position="327"/>
    </location>
</feature>
<keyword evidence="3" id="KW-1185">Reference proteome</keyword>
<feature type="region of interest" description="Disordered" evidence="1">
    <location>
        <begin position="248"/>
        <end position="273"/>
    </location>
</feature>
<dbReference type="Proteomes" id="UP000054217">
    <property type="component" value="Unassembled WGS sequence"/>
</dbReference>
<feature type="compositionally biased region" description="Basic and acidic residues" evidence="1">
    <location>
        <begin position="142"/>
        <end position="155"/>
    </location>
</feature>
<feature type="region of interest" description="Disordered" evidence="1">
    <location>
        <begin position="131"/>
        <end position="216"/>
    </location>
</feature>
<feature type="compositionally biased region" description="Acidic residues" evidence="1">
    <location>
        <begin position="182"/>
        <end position="195"/>
    </location>
</feature>
<protein>
    <submittedName>
        <fullName evidence="2">Uncharacterized protein</fullName>
    </submittedName>
</protein>
<dbReference type="InParanoid" id="A0A0C3N5L6"/>
<accession>A0A0C3N5L6</accession>
<dbReference type="HOGENOM" id="CLU_035057_2_0_1"/>
<reference evidence="2 3" key="1">
    <citation type="submission" date="2014-04" db="EMBL/GenBank/DDBJ databases">
        <authorList>
            <consortium name="DOE Joint Genome Institute"/>
            <person name="Kuo A."/>
            <person name="Kohler A."/>
            <person name="Costa M.D."/>
            <person name="Nagy L.G."/>
            <person name="Floudas D."/>
            <person name="Copeland A."/>
            <person name="Barry K.W."/>
            <person name="Cichocki N."/>
            <person name="Veneault-Fourrey C."/>
            <person name="LaButti K."/>
            <person name="Lindquist E.A."/>
            <person name="Lipzen A."/>
            <person name="Lundell T."/>
            <person name="Morin E."/>
            <person name="Murat C."/>
            <person name="Sun H."/>
            <person name="Tunlid A."/>
            <person name="Henrissat B."/>
            <person name="Grigoriev I.V."/>
            <person name="Hibbett D.S."/>
            <person name="Martin F."/>
            <person name="Nordberg H.P."/>
            <person name="Cantor M.N."/>
            <person name="Hua S.X."/>
        </authorList>
    </citation>
    <scope>NUCLEOTIDE SEQUENCE [LARGE SCALE GENOMIC DNA]</scope>
    <source>
        <strain evidence="2 3">Marx 270</strain>
    </source>
</reference>
<name>A0A0C3N5L6_PISTI</name>
<dbReference type="EMBL" id="KN832049">
    <property type="protein sequence ID" value="KIN96349.1"/>
    <property type="molecule type" value="Genomic_DNA"/>
</dbReference>
<organism evidence="2 3">
    <name type="scientific">Pisolithus tinctorius Marx 270</name>
    <dbReference type="NCBI Taxonomy" id="870435"/>
    <lineage>
        <taxon>Eukaryota</taxon>
        <taxon>Fungi</taxon>
        <taxon>Dikarya</taxon>
        <taxon>Basidiomycota</taxon>
        <taxon>Agaricomycotina</taxon>
        <taxon>Agaricomycetes</taxon>
        <taxon>Agaricomycetidae</taxon>
        <taxon>Boletales</taxon>
        <taxon>Sclerodermatineae</taxon>
        <taxon>Pisolithaceae</taxon>
        <taxon>Pisolithus</taxon>
    </lineage>
</organism>